<evidence type="ECO:0000313" key="2">
    <source>
        <dbReference type="EMBL" id="MFD1949095.1"/>
    </source>
</evidence>
<feature type="transmembrane region" description="Helical" evidence="1">
    <location>
        <begin position="264"/>
        <end position="283"/>
    </location>
</feature>
<evidence type="ECO:0000313" key="3">
    <source>
        <dbReference type="Proteomes" id="UP001597351"/>
    </source>
</evidence>
<accession>A0ABW4TQZ3</accession>
<feature type="transmembrane region" description="Helical" evidence="1">
    <location>
        <begin position="206"/>
        <end position="225"/>
    </location>
</feature>
<dbReference type="RefSeq" id="WP_343921098.1">
    <property type="nucleotide sequence ID" value="NZ_BAAAJT010000003.1"/>
</dbReference>
<organism evidence="2 3">
    <name type="scientific">Nocardioides aestuarii</name>
    <dbReference type="NCBI Taxonomy" id="252231"/>
    <lineage>
        <taxon>Bacteria</taxon>
        <taxon>Bacillati</taxon>
        <taxon>Actinomycetota</taxon>
        <taxon>Actinomycetes</taxon>
        <taxon>Propionibacteriales</taxon>
        <taxon>Nocardioidaceae</taxon>
        <taxon>Nocardioides</taxon>
    </lineage>
</organism>
<gene>
    <name evidence="2" type="ORF">ACFSDE_19985</name>
</gene>
<feature type="transmembrane region" description="Helical" evidence="1">
    <location>
        <begin position="138"/>
        <end position="159"/>
    </location>
</feature>
<feature type="transmembrane region" description="Helical" evidence="1">
    <location>
        <begin position="171"/>
        <end position="194"/>
    </location>
</feature>
<proteinExistence type="predicted"/>
<keyword evidence="1" id="KW-0472">Membrane</keyword>
<feature type="transmembrane region" description="Helical" evidence="1">
    <location>
        <begin position="237"/>
        <end position="257"/>
    </location>
</feature>
<protein>
    <submittedName>
        <fullName evidence="2">Uncharacterized protein</fullName>
    </submittedName>
</protein>
<feature type="transmembrane region" description="Helical" evidence="1">
    <location>
        <begin position="52"/>
        <end position="72"/>
    </location>
</feature>
<sequence>MADRPTSRWPTVTGLWLGLATWVYAALASVELLGIDYDPTDPASGYGAVPGWVPVTTHAATLVLGGALVLALASVVSGRARRSADLLLAVGLGLGAAVLWGAEEPRPVAPVVVAAAAVALALLAPLPERPAEGRLAGFVGRLLLATVALLLAWLCLHELSDLHFDLASWTVLSWSGLVVAGLVLLAALLGPLLASPVARWSFGLPTLLAGLAGLVGAVVGMREGYLLTGFEEVEPGWWLGGPTAYIAAGLTAAGLALLRSRPTLAVGTVVAALLTTLGVVFGIPEVRSGF</sequence>
<dbReference type="EMBL" id="JBHUGD010000004">
    <property type="protein sequence ID" value="MFD1949095.1"/>
    <property type="molecule type" value="Genomic_DNA"/>
</dbReference>
<dbReference type="Proteomes" id="UP001597351">
    <property type="component" value="Unassembled WGS sequence"/>
</dbReference>
<evidence type="ECO:0000256" key="1">
    <source>
        <dbReference type="SAM" id="Phobius"/>
    </source>
</evidence>
<feature type="transmembrane region" description="Helical" evidence="1">
    <location>
        <begin position="84"/>
        <end position="102"/>
    </location>
</feature>
<keyword evidence="1" id="KW-0812">Transmembrane</keyword>
<keyword evidence="1" id="KW-1133">Transmembrane helix</keyword>
<comment type="caution">
    <text evidence="2">The sequence shown here is derived from an EMBL/GenBank/DDBJ whole genome shotgun (WGS) entry which is preliminary data.</text>
</comment>
<keyword evidence="3" id="KW-1185">Reference proteome</keyword>
<reference evidence="3" key="1">
    <citation type="journal article" date="2019" name="Int. J. Syst. Evol. Microbiol.">
        <title>The Global Catalogue of Microorganisms (GCM) 10K type strain sequencing project: providing services to taxonomists for standard genome sequencing and annotation.</title>
        <authorList>
            <consortium name="The Broad Institute Genomics Platform"/>
            <consortium name="The Broad Institute Genome Sequencing Center for Infectious Disease"/>
            <person name="Wu L."/>
            <person name="Ma J."/>
        </authorList>
    </citation>
    <scope>NUCLEOTIDE SEQUENCE [LARGE SCALE GENOMIC DNA]</scope>
    <source>
        <strain evidence="3">CGMCC 1.12477</strain>
    </source>
</reference>
<name>A0ABW4TQZ3_9ACTN</name>
<feature type="transmembrane region" description="Helical" evidence="1">
    <location>
        <begin position="108"/>
        <end position="126"/>
    </location>
</feature>